<keyword evidence="3 8" id="KW-0812">Transmembrane</keyword>
<dbReference type="CDD" id="cd03684">
    <property type="entry name" value="ClC_3_like"/>
    <property type="match status" value="1"/>
</dbReference>
<feature type="transmembrane region" description="Helical" evidence="8">
    <location>
        <begin position="386"/>
        <end position="407"/>
    </location>
</feature>
<keyword evidence="4 8" id="KW-1133">Transmembrane helix</keyword>
<organism evidence="9 10">
    <name type="scientific">Massarina eburnea CBS 473.64</name>
    <dbReference type="NCBI Taxonomy" id="1395130"/>
    <lineage>
        <taxon>Eukaryota</taxon>
        <taxon>Fungi</taxon>
        <taxon>Dikarya</taxon>
        <taxon>Ascomycota</taxon>
        <taxon>Pezizomycotina</taxon>
        <taxon>Dothideomycetes</taxon>
        <taxon>Pleosporomycetidae</taxon>
        <taxon>Pleosporales</taxon>
        <taxon>Massarineae</taxon>
        <taxon>Massarinaceae</taxon>
        <taxon>Massarina</taxon>
    </lineage>
</organism>
<dbReference type="SUPFAM" id="SSF54631">
    <property type="entry name" value="CBS-domain pair"/>
    <property type="match status" value="1"/>
</dbReference>
<evidence type="ECO:0000256" key="5">
    <source>
        <dbReference type="ARBA" id="ARBA00023065"/>
    </source>
</evidence>
<keyword evidence="5" id="KW-0406">Ion transport</keyword>
<dbReference type="InterPro" id="IPR014743">
    <property type="entry name" value="Cl-channel_core"/>
</dbReference>
<dbReference type="PANTHER" id="PTHR45711">
    <property type="entry name" value="CHLORIDE CHANNEL PROTEIN"/>
    <property type="match status" value="1"/>
</dbReference>
<evidence type="ECO:0000256" key="6">
    <source>
        <dbReference type="ARBA" id="ARBA00023136"/>
    </source>
</evidence>
<feature type="transmembrane region" description="Helical" evidence="8">
    <location>
        <begin position="256"/>
        <end position="276"/>
    </location>
</feature>
<dbReference type="InterPro" id="IPR046342">
    <property type="entry name" value="CBS_dom_sf"/>
</dbReference>
<reference evidence="9" key="1">
    <citation type="journal article" date="2020" name="Stud. Mycol.">
        <title>101 Dothideomycetes genomes: a test case for predicting lifestyles and emergence of pathogens.</title>
        <authorList>
            <person name="Haridas S."/>
            <person name="Albert R."/>
            <person name="Binder M."/>
            <person name="Bloem J."/>
            <person name="Labutti K."/>
            <person name="Salamov A."/>
            <person name="Andreopoulos B."/>
            <person name="Baker S."/>
            <person name="Barry K."/>
            <person name="Bills G."/>
            <person name="Bluhm B."/>
            <person name="Cannon C."/>
            <person name="Castanera R."/>
            <person name="Culley D."/>
            <person name="Daum C."/>
            <person name="Ezra D."/>
            <person name="Gonzalez J."/>
            <person name="Henrissat B."/>
            <person name="Kuo A."/>
            <person name="Liang C."/>
            <person name="Lipzen A."/>
            <person name="Lutzoni F."/>
            <person name="Magnuson J."/>
            <person name="Mondo S."/>
            <person name="Nolan M."/>
            <person name="Ohm R."/>
            <person name="Pangilinan J."/>
            <person name="Park H.-J."/>
            <person name="Ramirez L."/>
            <person name="Alfaro M."/>
            <person name="Sun H."/>
            <person name="Tritt A."/>
            <person name="Yoshinaga Y."/>
            <person name="Zwiers L.-H."/>
            <person name="Turgeon B."/>
            <person name="Goodwin S."/>
            <person name="Spatafora J."/>
            <person name="Crous P."/>
            <person name="Grigoriev I."/>
        </authorList>
    </citation>
    <scope>NUCLEOTIDE SEQUENCE</scope>
    <source>
        <strain evidence="9">CBS 473.64</strain>
    </source>
</reference>
<proteinExistence type="predicted"/>
<dbReference type="InterPro" id="IPR001807">
    <property type="entry name" value="ClC"/>
</dbReference>
<dbReference type="GO" id="GO:0005886">
    <property type="term" value="C:plasma membrane"/>
    <property type="evidence" value="ECO:0007669"/>
    <property type="project" value="TreeGrafter"/>
</dbReference>
<dbReference type="GO" id="GO:0005247">
    <property type="term" value="F:voltage-gated chloride channel activity"/>
    <property type="evidence" value="ECO:0007669"/>
    <property type="project" value="TreeGrafter"/>
</dbReference>
<feature type="transmembrane region" description="Helical" evidence="8">
    <location>
        <begin position="346"/>
        <end position="366"/>
    </location>
</feature>
<evidence type="ECO:0000256" key="4">
    <source>
        <dbReference type="ARBA" id="ARBA00022989"/>
    </source>
</evidence>
<evidence type="ECO:0000256" key="2">
    <source>
        <dbReference type="ARBA" id="ARBA00022448"/>
    </source>
</evidence>
<protein>
    <recommendedName>
        <fullName evidence="11">Chloride channel protein</fullName>
    </recommendedName>
</protein>
<keyword evidence="2" id="KW-0813">Transport</keyword>
<keyword evidence="10" id="KW-1185">Reference proteome</keyword>
<gene>
    <name evidence="9" type="ORF">P280DRAFT_432434</name>
</gene>
<feature type="non-terminal residue" evidence="9">
    <location>
        <position position="820"/>
    </location>
</feature>
<evidence type="ECO:0008006" key="11">
    <source>
        <dbReference type="Google" id="ProtNLM"/>
    </source>
</evidence>
<evidence type="ECO:0000256" key="7">
    <source>
        <dbReference type="ARBA" id="ARBA00023214"/>
    </source>
</evidence>
<evidence type="ECO:0000256" key="8">
    <source>
        <dbReference type="SAM" id="Phobius"/>
    </source>
</evidence>
<keyword evidence="7" id="KW-0868">Chloride</keyword>
<dbReference type="AlphaFoldDB" id="A0A6A6RS38"/>
<dbReference type="Proteomes" id="UP000799753">
    <property type="component" value="Unassembled WGS sequence"/>
</dbReference>
<name>A0A6A6RS38_9PLEO</name>
<dbReference type="Pfam" id="PF00654">
    <property type="entry name" value="Voltage_CLC"/>
    <property type="match status" value="1"/>
</dbReference>
<feature type="transmembrane region" description="Helical" evidence="8">
    <location>
        <begin position="177"/>
        <end position="197"/>
    </location>
</feature>
<dbReference type="GO" id="GO:0005769">
    <property type="term" value="C:early endosome"/>
    <property type="evidence" value="ECO:0007669"/>
    <property type="project" value="TreeGrafter"/>
</dbReference>
<dbReference type="Gene3D" id="1.10.3080.10">
    <property type="entry name" value="Clc chloride channel"/>
    <property type="match status" value="1"/>
</dbReference>
<sequence>MDRMNEMEIDGRVDECTALLYQGGRVADEQGGEEGASVESSCVSKEDSIAKMQGERLPYNDYTTIDWMDDLVKDSHRFRNLQARRGLRCRAIALFDACSGWIAVVVIGTLTACVAFVVDVAVATVSDWKMGYCVKNPLLSREACCSGLTPFLNSDPDTEIEKCQGFRLWTTEYAGSFAIYVGMALAFGIISSSATMLTKTTLPSTTAPDALPRDPSSGNGTTFTASAKGKTMYMASGSGIPEIKTILSGFQIPGFLSLKVLLVKAFGAIFAVSTGMCLGKEGPFVHISTCVGHLIGSMIPKYHDNGRKMRELLSAACASGLSVAFGAPIGGVLFSYEEVSTYFPRLVLWRAFLCSMSAAVVLKALNPTGTGKLVLFETNYGTDYAPVHYLVFIFLGTAGGVFGGMFCKLNFLWSKWFRSFRLVKENPVLEVILVVAATALLQYPNLLIRDAGDTVIKNLLIDCTEKSHQTSYICLNESHNISTPATNWPYTLTLLHGTLAKLLLTTLTFGTKVPSGVIIPSLTAGALFGRLTGQFLPTISPGILAMVGASAFLAGVSRMTISLAVIMFELTGQLDYIVPHMLAILVAKWVSDGISSEGVYGVAQTVLGHPFLDCEDAMRVVRDKGGGGMCVDVLCPPESTMQDITVIVPRDGVVLHEILKGKLARLRERGLMDGGLVVVQAAYHYPSSTPITTPTPPLLLKGYIPQSALDFGLAKLVSQHPPTSSIRIRLLPSKPPSSPTPYPPIPTANTPTSMDTYTVIDLTPLTLPAHAPLEYAVEMFAKLGLRYLCIVGNSGAGAGGLVGVVIKKRLVGFVEGLAKG</sequence>
<dbReference type="PANTHER" id="PTHR45711:SF3">
    <property type="entry name" value="CLC CHANNEL"/>
    <property type="match status" value="1"/>
</dbReference>
<dbReference type="EMBL" id="MU006791">
    <property type="protein sequence ID" value="KAF2638160.1"/>
    <property type="molecule type" value="Genomic_DNA"/>
</dbReference>
<evidence type="ECO:0000256" key="1">
    <source>
        <dbReference type="ARBA" id="ARBA00004141"/>
    </source>
</evidence>
<keyword evidence="6 8" id="KW-0472">Membrane</keyword>
<dbReference type="PRINTS" id="PR00762">
    <property type="entry name" value="CLCHANNEL"/>
</dbReference>
<feature type="transmembrane region" description="Helical" evidence="8">
    <location>
        <begin position="543"/>
        <end position="568"/>
    </location>
</feature>
<dbReference type="GO" id="GO:0005794">
    <property type="term" value="C:Golgi apparatus"/>
    <property type="evidence" value="ECO:0007669"/>
    <property type="project" value="TreeGrafter"/>
</dbReference>
<dbReference type="SUPFAM" id="SSF81340">
    <property type="entry name" value="Clc chloride channel"/>
    <property type="match status" value="1"/>
</dbReference>
<evidence type="ECO:0000313" key="9">
    <source>
        <dbReference type="EMBL" id="KAF2638160.1"/>
    </source>
</evidence>
<feature type="transmembrane region" description="Helical" evidence="8">
    <location>
        <begin position="428"/>
        <end position="448"/>
    </location>
</feature>
<accession>A0A6A6RS38</accession>
<comment type="subcellular location">
    <subcellularLocation>
        <location evidence="1">Membrane</location>
        <topology evidence="1">Multi-pass membrane protein</topology>
    </subcellularLocation>
</comment>
<feature type="transmembrane region" description="Helical" evidence="8">
    <location>
        <begin position="312"/>
        <end position="334"/>
    </location>
</feature>
<dbReference type="OrthoDB" id="44789at2759"/>
<evidence type="ECO:0000313" key="10">
    <source>
        <dbReference type="Proteomes" id="UP000799753"/>
    </source>
</evidence>
<feature type="transmembrane region" description="Helical" evidence="8">
    <location>
        <begin position="91"/>
        <end position="118"/>
    </location>
</feature>
<evidence type="ECO:0000256" key="3">
    <source>
        <dbReference type="ARBA" id="ARBA00022692"/>
    </source>
</evidence>